<reference evidence="2 3" key="1">
    <citation type="submission" date="2024-11" db="EMBL/GenBank/DDBJ databases">
        <title>Chromosome-level genome assembly of the freshwater bivalve Anodonta woodiana.</title>
        <authorList>
            <person name="Chen X."/>
        </authorList>
    </citation>
    <scope>NUCLEOTIDE SEQUENCE [LARGE SCALE GENOMIC DNA]</scope>
    <source>
        <strain evidence="2">MN2024</strain>
        <tissue evidence="2">Gills</tissue>
    </source>
</reference>
<sequence length="78" mass="8611">KELNRGSSSVRSSNALDITATKKQRKSKKVSGERSQIYQNSVFDEAYMGPPIFHGGSRNIAGYVSYNPYGIVHAYEAP</sequence>
<gene>
    <name evidence="2" type="ORF">ACJMK2_029541</name>
</gene>
<keyword evidence="3" id="KW-1185">Reference proteome</keyword>
<feature type="non-terminal residue" evidence="2">
    <location>
        <position position="1"/>
    </location>
</feature>
<name>A0ABD3XEH0_SINWO</name>
<organism evidence="2 3">
    <name type="scientific">Sinanodonta woodiana</name>
    <name type="common">Chinese pond mussel</name>
    <name type="synonym">Anodonta woodiana</name>
    <dbReference type="NCBI Taxonomy" id="1069815"/>
    <lineage>
        <taxon>Eukaryota</taxon>
        <taxon>Metazoa</taxon>
        <taxon>Spiralia</taxon>
        <taxon>Lophotrochozoa</taxon>
        <taxon>Mollusca</taxon>
        <taxon>Bivalvia</taxon>
        <taxon>Autobranchia</taxon>
        <taxon>Heteroconchia</taxon>
        <taxon>Palaeoheterodonta</taxon>
        <taxon>Unionida</taxon>
        <taxon>Unionoidea</taxon>
        <taxon>Unionidae</taxon>
        <taxon>Unioninae</taxon>
        <taxon>Sinanodonta</taxon>
    </lineage>
</organism>
<dbReference type="Proteomes" id="UP001634394">
    <property type="component" value="Unassembled WGS sequence"/>
</dbReference>
<protein>
    <submittedName>
        <fullName evidence="2">Uncharacterized protein</fullName>
    </submittedName>
</protein>
<feature type="compositionally biased region" description="Polar residues" evidence="1">
    <location>
        <begin position="1"/>
        <end position="16"/>
    </location>
</feature>
<proteinExistence type="predicted"/>
<dbReference type="AlphaFoldDB" id="A0ABD3XEH0"/>
<comment type="caution">
    <text evidence="2">The sequence shown here is derived from an EMBL/GenBank/DDBJ whole genome shotgun (WGS) entry which is preliminary data.</text>
</comment>
<accession>A0ABD3XEH0</accession>
<evidence type="ECO:0000256" key="1">
    <source>
        <dbReference type="SAM" id="MobiDB-lite"/>
    </source>
</evidence>
<dbReference type="EMBL" id="JBJQND010000003">
    <property type="protein sequence ID" value="KAL3883258.1"/>
    <property type="molecule type" value="Genomic_DNA"/>
</dbReference>
<feature type="region of interest" description="Disordered" evidence="1">
    <location>
        <begin position="1"/>
        <end position="35"/>
    </location>
</feature>
<evidence type="ECO:0000313" key="2">
    <source>
        <dbReference type="EMBL" id="KAL3883258.1"/>
    </source>
</evidence>
<evidence type="ECO:0000313" key="3">
    <source>
        <dbReference type="Proteomes" id="UP001634394"/>
    </source>
</evidence>